<gene>
    <name evidence="8" type="ORF">Esi_0008_0016</name>
</gene>
<evidence type="ECO:0000256" key="4">
    <source>
        <dbReference type="ARBA" id="ARBA00022989"/>
    </source>
</evidence>
<dbReference type="PROSITE" id="PS50850">
    <property type="entry name" value="MFS"/>
    <property type="match status" value="1"/>
</dbReference>
<dbReference type="PANTHER" id="PTHR23511:SF34">
    <property type="entry name" value="SYNAPTIC VESICLE GLYCOPROTEIN 2"/>
    <property type="match status" value="1"/>
</dbReference>
<dbReference type="GO" id="GO:0016020">
    <property type="term" value="C:membrane"/>
    <property type="evidence" value="ECO:0007669"/>
    <property type="project" value="UniProtKB-SubCell"/>
</dbReference>
<comment type="subcellular location">
    <subcellularLocation>
        <location evidence="1">Membrane</location>
        <topology evidence="1">Multi-pass membrane protein</topology>
    </subcellularLocation>
</comment>
<dbReference type="InterPro" id="IPR036259">
    <property type="entry name" value="MFS_trans_sf"/>
</dbReference>
<evidence type="ECO:0000313" key="8">
    <source>
        <dbReference type="EMBL" id="CBJ25635.1"/>
    </source>
</evidence>
<sequence>MHPRGDPHAPCTHTWQSRLFITDLPLALGNAADAVEIVSAGYILRTFKNEDGSSLNSTQKGATVSLISSFWMVGSAFAAIAAWVVLGDGFGGRRIFPGGTWRHYALVAALPAVAALLLTFIFVPESPRFLARQGW</sequence>
<feature type="domain" description="Major facilitator superfamily (MFS) profile" evidence="7">
    <location>
        <begin position="1"/>
        <end position="135"/>
    </location>
</feature>
<reference evidence="8 9" key="1">
    <citation type="journal article" date="2010" name="Nature">
        <title>The Ectocarpus genome and the independent evolution of multicellularity in brown algae.</title>
        <authorList>
            <person name="Cock J.M."/>
            <person name="Sterck L."/>
            <person name="Rouze P."/>
            <person name="Scornet D."/>
            <person name="Allen A.E."/>
            <person name="Amoutzias G."/>
            <person name="Anthouard V."/>
            <person name="Artiguenave F."/>
            <person name="Aury J.M."/>
            <person name="Badger J.H."/>
            <person name="Beszteri B."/>
            <person name="Billiau K."/>
            <person name="Bonnet E."/>
            <person name="Bothwell J.H."/>
            <person name="Bowler C."/>
            <person name="Boyen C."/>
            <person name="Brownlee C."/>
            <person name="Carrano C.J."/>
            <person name="Charrier B."/>
            <person name="Cho G.Y."/>
            <person name="Coelho S.M."/>
            <person name="Collen J."/>
            <person name="Corre E."/>
            <person name="Da Silva C."/>
            <person name="Delage L."/>
            <person name="Delaroque N."/>
            <person name="Dittami S.M."/>
            <person name="Doulbeau S."/>
            <person name="Elias M."/>
            <person name="Farnham G."/>
            <person name="Gachon C.M."/>
            <person name="Gschloessl B."/>
            <person name="Heesch S."/>
            <person name="Jabbari K."/>
            <person name="Jubin C."/>
            <person name="Kawai H."/>
            <person name="Kimura K."/>
            <person name="Kloareg B."/>
            <person name="Kupper F.C."/>
            <person name="Lang D."/>
            <person name="Le Bail A."/>
            <person name="Leblanc C."/>
            <person name="Lerouge P."/>
            <person name="Lohr M."/>
            <person name="Lopez P.J."/>
            <person name="Martens C."/>
            <person name="Maumus F."/>
            <person name="Michel G."/>
            <person name="Miranda-Saavedra D."/>
            <person name="Morales J."/>
            <person name="Moreau H."/>
            <person name="Motomura T."/>
            <person name="Nagasato C."/>
            <person name="Napoli C.A."/>
            <person name="Nelson D.R."/>
            <person name="Nyvall-Collen P."/>
            <person name="Peters A.F."/>
            <person name="Pommier C."/>
            <person name="Potin P."/>
            <person name="Poulain J."/>
            <person name="Quesneville H."/>
            <person name="Read B."/>
            <person name="Rensing S.A."/>
            <person name="Ritter A."/>
            <person name="Rousvoal S."/>
            <person name="Samanta M."/>
            <person name="Samson G."/>
            <person name="Schroeder D.C."/>
            <person name="Segurens B."/>
            <person name="Strittmatter M."/>
            <person name="Tonon T."/>
            <person name="Tregear J.W."/>
            <person name="Valentin K."/>
            <person name="von Dassow P."/>
            <person name="Yamagishi T."/>
            <person name="Van de Peer Y."/>
            <person name="Wincker P."/>
        </authorList>
    </citation>
    <scope>NUCLEOTIDE SEQUENCE [LARGE SCALE GENOMIC DNA]</scope>
    <source>
        <strain evidence="9">Ec32 / CCAP1310/4</strain>
    </source>
</reference>
<feature type="transmembrane region" description="Helical" evidence="6">
    <location>
        <begin position="64"/>
        <end position="84"/>
    </location>
</feature>
<dbReference type="EMBL" id="FN649727">
    <property type="protein sequence ID" value="CBJ25635.1"/>
    <property type="molecule type" value="Genomic_DNA"/>
</dbReference>
<dbReference type="PANTHER" id="PTHR23511">
    <property type="entry name" value="SYNAPTIC VESICLE GLYCOPROTEIN 2"/>
    <property type="match status" value="1"/>
</dbReference>
<dbReference type="GO" id="GO:0022857">
    <property type="term" value="F:transmembrane transporter activity"/>
    <property type="evidence" value="ECO:0007669"/>
    <property type="project" value="InterPro"/>
</dbReference>
<keyword evidence="2" id="KW-0813">Transport</keyword>
<evidence type="ECO:0000256" key="1">
    <source>
        <dbReference type="ARBA" id="ARBA00004141"/>
    </source>
</evidence>
<dbReference type="InterPro" id="IPR005828">
    <property type="entry name" value="MFS_sugar_transport-like"/>
</dbReference>
<evidence type="ECO:0000313" key="9">
    <source>
        <dbReference type="Proteomes" id="UP000002630"/>
    </source>
</evidence>
<evidence type="ECO:0000256" key="2">
    <source>
        <dbReference type="ARBA" id="ARBA00022448"/>
    </source>
</evidence>
<proteinExistence type="predicted"/>
<organism evidence="8 9">
    <name type="scientific">Ectocarpus siliculosus</name>
    <name type="common">Brown alga</name>
    <name type="synonym">Conferva siliculosa</name>
    <dbReference type="NCBI Taxonomy" id="2880"/>
    <lineage>
        <taxon>Eukaryota</taxon>
        <taxon>Sar</taxon>
        <taxon>Stramenopiles</taxon>
        <taxon>Ochrophyta</taxon>
        <taxon>PX clade</taxon>
        <taxon>Phaeophyceae</taxon>
        <taxon>Ectocarpales</taxon>
        <taxon>Ectocarpaceae</taxon>
        <taxon>Ectocarpus</taxon>
    </lineage>
</organism>
<name>D7G6U2_ECTSI</name>
<keyword evidence="4 6" id="KW-1133">Transmembrane helix</keyword>
<dbReference type="InterPro" id="IPR020846">
    <property type="entry name" value="MFS_dom"/>
</dbReference>
<dbReference type="InParanoid" id="D7G6U2"/>
<evidence type="ECO:0000256" key="6">
    <source>
        <dbReference type="SAM" id="Phobius"/>
    </source>
</evidence>
<evidence type="ECO:0000256" key="5">
    <source>
        <dbReference type="ARBA" id="ARBA00023136"/>
    </source>
</evidence>
<evidence type="ECO:0000259" key="7">
    <source>
        <dbReference type="PROSITE" id="PS50850"/>
    </source>
</evidence>
<dbReference type="Pfam" id="PF00083">
    <property type="entry name" value="Sugar_tr"/>
    <property type="match status" value="1"/>
</dbReference>
<accession>D7G6U2</accession>
<dbReference type="EMBL" id="FN649035">
    <property type="protein sequence ID" value="CBJ25635.1"/>
    <property type="molecule type" value="Genomic_DNA"/>
</dbReference>
<keyword evidence="5 6" id="KW-0472">Membrane</keyword>
<dbReference type="OrthoDB" id="3936150at2759"/>
<dbReference type="AlphaFoldDB" id="D7G6U2"/>
<dbReference type="Gene3D" id="1.20.1250.20">
    <property type="entry name" value="MFS general substrate transporter like domains"/>
    <property type="match status" value="1"/>
</dbReference>
<dbReference type="SUPFAM" id="SSF103473">
    <property type="entry name" value="MFS general substrate transporter"/>
    <property type="match status" value="1"/>
</dbReference>
<dbReference type="Proteomes" id="UP000002630">
    <property type="component" value="Linkage Group LG02"/>
</dbReference>
<protein>
    <recommendedName>
        <fullName evidence="7">Major facilitator superfamily (MFS) profile domain-containing protein</fullName>
    </recommendedName>
</protein>
<keyword evidence="3 6" id="KW-0812">Transmembrane</keyword>
<evidence type="ECO:0000256" key="3">
    <source>
        <dbReference type="ARBA" id="ARBA00022692"/>
    </source>
</evidence>
<feature type="transmembrane region" description="Helical" evidence="6">
    <location>
        <begin position="104"/>
        <end position="123"/>
    </location>
</feature>
<dbReference type="STRING" id="2880.D7G6U2"/>
<keyword evidence="9" id="KW-1185">Reference proteome</keyword>